<evidence type="ECO:0000256" key="5">
    <source>
        <dbReference type="ARBA" id="ARBA00023015"/>
    </source>
</evidence>
<dbReference type="InterPro" id="IPR004333">
    <property type="entry name" value="SBP_dom"/>
</dbReference>
<dbReference type="GO" id="GO:0003677">
    <property type="term" value="F:DNA binding"/>
    <property type="evidence" value="ECO:0007669"/>
    <property type="project" value="UniProtKB-KW"/>
</dbReference>
<keyword evidence="5" id="KW-0805">Transcription regulation</keyword>
<keyword evidence="7" id="KW-0804">Transcription</keyword>
<dbReference type="GO" id="GO:0008270">
    <property type="term" value="F:zinc ion binding"/>
    <property type="evidence" value="ECO:0007669"/>
    <property type="project" value="UniProtKB-KW"/>
</dbReference>
<dbReference type="PANTHER" id="PTHR31251">
    <property type="entry name" value="SQUAMOSA PROMOTER-BINDING-LIKE PROTEIN 4"/>
    <property type="match status" value="1"/>
</dbReference>
<dbReference type="GO" id="GO:0005634">
    <property type="term" value="C:nucleus"/>
    <property type="evidence" value="ECO:0007669"/>
    <property type="project" value="UniProtKB-SubCell"/>
</dbReference>
<dbReference type="PANTHER" id="PTHR31251:SF169">
    <property type="entry name" value="SQUAMOSA PROMOTER-BINDING-LIKE PROTEIN 8"/>
    <property type="match status" value="1"/>
</dbReference>
<dbReference type="EMBL" id="CP097511">
    <property type="protein sequence ID" value="URE42922.1"/>
    <property type="molecule type" value="Genomic_DNA"/>
</dbReference>
<accession>A0A9E7L3P4</accession>
<comment type="subcellular location">
    <subcellularLocation>
        <location evidence="1">Nucleus</location>
    </subcellularLocation>
</comment>
<dbReference type="Proteomes" id="UP001055439">
    <property type="component" value="Chromosome 9"/>
</dbReference>
<evidence type="ECO:0000256" key="7">
    <source>
        <dbReference type="ARBA" id="ARBA00023163"/>
    </source>
</evidence>
<feature type="region of interest" description="Disordered" evidence="10">
    <location>
        <begin position="122"/>
        <end position="158"/>
    </location>
</feature>
<dbReference type="AlphaFoldDB" id="A0A9E7L3P4"/>
<feature type="domain" description="SBP-type" evidence="11">
    <location>
        <begin position="55"/>
        <end position="132"/>
    </location>
</feature>
<evidence type="ECO:0000313" key="12">
    <source>
        <dbReference type="EMBL" id="URE42922.1"/>
    </source>
</evidence>
<dbReference type="InterPro" id="IPR036893">
    <property type="entry name" value="SBP_sf"/>
</dbReference>
<dbReference type="FunFam" id="4.10.1100.10:FF:000001">
    <property type="entry name" value="Squamosa promoter-binding-like protein 14"/>
    <property type="match status" value="1"/>
</dbReference>
<evidence type="ECO:0000256" key="3">
    <source>
        <dbReference type="ARBA" id="ARBA00022771"/>
    </source>
</evidence>
<evidence type="ECO:0000256" key="10">
    <source>
        <dbReference type="SAM" id="MobiDB-lite"/>
    </source>
</evidence>
<dbReference type="SUPFAM" id="SSF103612">
    <property type="entry name" value="SBT domain"/>
    <property type="match status" value="1"/>
</dbReference>
<reference evidence="12" key="1">
    <citation type="submission" date="2022-05" db="EMBL/GenBank/DDBJ databases">
        <title>The Musa troglodytarum L. genome provides insights into the mechanism of non-climacteric behaviour and enrichment of carotenoids.</title>
        <authorList>
            <person name="Wang J."/>
        </authorList>
    </citation>
    <scope>NUCLEOTIDE SEQUENCE</scope>
    <source>
        <tissue evidence="12">Leaf</tissue>
    </source>
</reference>
<sequence>MNNLPFCWPPPTLPENAVQPVGGGQIGLNLGGHRTYFPPEDGLERTHLFALSHALPRCQADGCSADLSGAKYYHRRHKVCEFHFKAAVVVVHGLHQRFCQQCSRFHVLEEFDEAKRSCRKKLADHNRRRKRRKPQLPTTTPKSSTVNSIEELSHHADV</sequence>
<keyword evidence="13" id="KW-1185">Reference proteome</keyword>
<evidence type="ECO:0000313" key="13">
    <source>
        <dbReference type="Proteomes" id="UP001055439"/>
    </source>
</evidence>
<evidence type="ECO:0000256" key="4">
    <source>
        <dbReference type="ARBA" id="ARBA00022833"/>
    </source>
</evidence>
<protein>
    <submittedName>
        <fullName evidence="12">Transcription, DNA-dependent</fullName>
    </submittedName>
</protein>
<keyword evidence="3 9" id="KW-0863">Zinc-finger</keyword>
<keyword evidence="8" id="KW-0539">Nucleus</keyword>
<organism evidence="12 13">
    <name type="scientific">Musa troglodytarum</name>
    <name type="common">fe'i banana</name>
    <dbReference type="NCBI Taxonomy" id="320322"/>
    <lineage>
        <taxon>Eukaryota</taxon>
        <taxon>Viridiplantae</taxon>
        <taxon>Streptophyta</taxon>
        <taxon>Embryophyta</taxon>
        <taxon>Tracheophyta</taxon>
        <taxon>Spermatophyta</taxon>
        <taxon>Magnoliopsida</taxon>
        <taxon>Liliopsida</taxon>
        <taxon>Zingiberales</taxon>
        <taxon>Musaceae</taxon>
        <taxon>Musa</taxon>
    </lineage>
</organism>
<dbReference type="InterPro" id="IPR044817">
    <property type="entry name" value="SBP-like"/>
</dbReference>
<dbReference type="Gene3D" id="4.10.1100.10">
    <property type="entry name" value="Transcription factor, SBP-box domain"/>
    <property type="match status" value="1"/>
</dbReference>
<evidence type="ECO:0000256" key="6">
    <source>
        <dbReference type="ARBA" id="ARBA00023125"/>
    </source>
</evidence>
<keyword evidence="6" id="KW-0238">DNA-binding</keyword>
<keyword evidence="2" id="KW-0479">Metal-binding</keyword>
<evidence type="ECO:0000259" key="11">
    <source>
        <dbReference type="PROSITE" id="PS51141"/>
    </source>
</evidence>
<name>A0A9E7L3P4_9LILI</name>
<evidence type="ECO:0000256" key="9">
    <source>
        <dbReference type="PROSITE-ProRule" id="PRU00470"/>
    </source>
</evidence>
<dbReference type="OrthoDB" id="761678at2759"/>
<evidence type="ECO:0000256" key="1">
    <source>
        <dbReference type="ARBA" id="ARBA00004123"/>
    </source>
</evidence>
<evidence type="ECO:0000256" key="8">
    <source>
        <dbReference type="ARBA" id="ARBA00023242"/>
    </source>
</evidence>
<gene>
    <name evidence="12" type="ORF">MUK42_13846</name>
</gene>
<proteinExistence type="predicted"/>
<dbReference type="Pfam" id="PF03110">
    <property type="entry name" value="SBP"/>
    <property type="match status" value="1"/>
</dbReference>
<feature type="compositionally biased region" description="Polar residues" evidence="10">
    <location>
        <begin position="136"/>
        <end position="150"/>
    </location>
</feature>
<evidence type="ECO:0000256" key="2">
    <source>
        <dbReference type="ARBA" id="ARBA00022723"/>
    </source>
</evidence>
<dbReference type="PROSITE" id="PS51141">
    <property type="entry name" value="ZF_SBP"/>
    <property type="match status" value="1"/>
</dbReference>
<keyword evidence="4" id="KW-0862">Zinc</keyword>